<feature type="region of interest" description="Disordered" evidence="1">
    <location>
        <begin position="119"/>
        <end position="204"/>
    </location>
</feature>
<dbReference type="Proteomes" id="UP000252519">
    <property type="component" value="Unassembled WGS sequence"/>
</dbReference>
<reference evidence="2 3" key="1">
    <citation type="submission" date="2014-10" db="EMBL/GenBank/DDBJ databases">
        <title>Draft genome of the hookworm Ancylostoma caninum.</title>
        <authorList>
            <person name="Mitreva M."/>
        </authorList>
    </citation>
    <scope>NUCLEOTIDE SEQUENCE [LARGE SCALE GENOMIC DNA]</scope>
    <source>
        <strain evidence="2 3">Baltimore</strain>
    </source>
</reference>
<feature type="compositionally biased region" description="Basic and acidic residues" evidence="1">
    <location>
        <begin position="119"/>
        <end position="137"/>
    </location>
</feature>
<comment type="caution">
    <text evidence="2">The sequence shown here is derived from an EMBL/GenBank/DDBJ whole genome shotgun (WGS) entry which is preliminary data.</text>
</comment>
<proteinExistence type="predicted"/>
<evidence type="ECO:0000313" key="3">
    <source>
        <dbReference type="Proteomes" id="UP000252519"/>
    </source>
</evidence>
<name>A0A368FZF0_ANCCA</name>
<protein>
    <submittedName>
        <fullName evidence="2">Uncharacterized protein</fullName>
    </submittedName>
</protein>
<accession>A0A368FZF0</accession>
<feature type="compositionally biased region" description="Basic and acidic residues" evidence="1">
    <location>
        <begin position="59"/>
        <end position="71"/>
    </location>
</feature>
<dbReference type="AlphaFoldDB" id="A0A368FZF0"/>
<feature type="compositionally biased region" description="Acidic residues" evidence="1">
    <location>
        <begin position="149"/>
        <end position="160"/>
    </location>
</feature>
<evidence type="ECO:0000313" key="2">
    <source>
        <dbReference type="EMBL" id="RCN37566.1"/>
    </source>
</evidence>
<feature type="region of interest" description="Disordered" evidence="1">
    <location>
        <begin position="1"/>
        <end position="101"/>
    </location>
</feature>
<organism evidence="2 3">
    <name type="scientific">Ancylostoma caninum</name>
    <name type="common">Dog hookworm</name>
    <dbReference type="NCBI Taxonomy" id="29170"/>
    <lineage>
        <taxon>Eukaryota</taxon>
        <taxon>Metazoa</taxon>
        <taxon>Ecdysozoa</taxon>
        <taxon>Nematoda</taxon>
        <taxon>Chromadorea</taxon>
        <taxon>Rhabditida</taxon>
        <taxon>Rhabditina</taxon>
        <taxon>Rhabditomorpha</taxon>
        <taxon>Strongyloidea</taxon>
        <taxon>Ancylostomatidae</taxon>
        <taxon>Ancylostomatinae</taxon>
        <taxon>Ancylostoma</taxon>
    </lineage>
</organism>
<evidence type="ECO:0000256" key="1">
    <source>
        <dbReference type="SAM" id="MobiDB-lite"/>
    </source>
</evidence>
<dbReference type="EMBL" id="JOJR01000459">
    <property type="protein sequence ID" value="RCN37566.1"/>
    <property type="molecule type" value="Genomic_DNA"/>
</dbReference>
<feature type="compositionally biased region" description="Basic and acidic residues" evidence="1">
    <location>
        <begin position="195"/>
        <end position="204"/>
    </location>
</feature>
<keyword evidence="3" id="KW-1185">Reference proteome</keyword>
<gene>
    <name evidence="2" type="ORF">ANCCAN_16531</name>
</gene>
<sequence>MDFEFAKIPSSRAEPNYSRTTKDAAVSKGAGGSVKTVGGKLSLDEDDFRDASHQLPCKEASEKKDADHSPSEPDVCAPDSEMLVSSERSSDQNDVLSVAPSRSVCEQVETMMAGVKYCRERELGNDGRQHPKQRETEPDPNYDVPTTEVFDEPSIDSLEPEEPKAMDSTEQNGLHTEVPPAFQPRPQDECNQQKSRVEGRFLRL</sequence>